<protein>
    <recommendedName>
        <fullName evidence="1">Polymerase nucleotidyl transferase domain-containing protein</fullName>
    </recommendedName>
</protein>
<dbReference type="EMBL" id="CP046244">
    <property type="protein sequence ID" value="QGP91650.1"/>
    <property type="molecule type" value="Genomic_DNA"/>
</dbReference>
<dbReference type="SUPFAM" id="SSF81301">
    <property type="entry name" value="Nucleotidyltransferase"/>
    <property type="match status" value="1"/>
</dbReference>
<proteinExistence type="predicted"/>
<dbReference type="Gene3D" id="3.30.460.10">
    <property type="entry name" value="Beta Polymerase, domain 2"/>
    <property type="match status" value="1"/>
</dbReference>
<dbReference type="InterPro" id="IPR002934">
    <property type="entry name" value="Polymerase_NTP_transf_dom"/>
</dbReference>
<dbReference type="InterPro" id="IPR052548">
    <property type="entry name" value="Type_VII_TA_antitoxin"/>
</dbReference>
<organism evidence="2 3">
    <name type="scientific">Neomoorella glycerini</name>
    <dbReference type="NCBI Taxonomy" id="55779"/>
    <lineage>
        <taxon>Bacteria</taxon>
        <taxon>Bacillati</taxon>
        <taxon>Bacillota</taxon>
        <taxon>Clostridia</taxon>
        <taxon>Neomoorellales</taxon>
        <taxon>Neomoorellaceae</taxon>
        <taxon>Neomoorella</taxon>
    </lineage>
</organism>
<evidence type="ECO:0000313" key="2">
    <source>
        <dbReference type="EMBL" id="QGP91650.1"/>
    </source>
</evidence>
<dbReference type="Pfam" id="PF01909">
    <property type="entry name" value="NTP_transf_2"/>
    <property type="match status" value="1"/>
</dbReference>
<reference evidence="2 3" key="1">
    <citation type="submission" date="2019-11" db="EMBL/GenBank/DDBJ databases">
        <title>Genome sequence of Moorella glycerini DSM11254.</title>
        <authorList>
            <person name="Poehlein A."/>
            <person name="Boeer T."/>
            <person name="Daniel R."/>
        </authorList>
    </citation>
    <scope>NUCLEOTIDE SEQUENCE [LARGE SCALE GENOMIC DNA]</scope>
    <source>
        <strain evidence="2 3">DSM 11254</strain>
    </source>
</reference>
<dbReference type="PANTHER" id="PTHR33933">
    <property type="entry name" value="NUCLEOTIDYLTRANSFERASE"/>
    <property type="match status" value="1"/>
</dbReference>
<dbReference type="AlphaFoldDB" id="A0A0C7N8G9"/>
<accession>A0A0C7N8G9</accession>
<evidence type="ECO:0000313" key="3">
    <source>
        <dbReference type="Proteomes" id="UP000425916"/>
    </source>
</evidence>
<feature type="domain" description="Polymerase nucleotidyl transferase" evidence="1">
    <location>
        <begin position="11"/>
        <end position="81"/>
    </location>
</feature>
<dbReference type="STRING" id="55779.2118"/>
<keyword evidence="3" id="KW-1185">Reference proteome</keyword>
<dbReference type="Proteomes" id="UP000425916">
    <property type="component" value="Chromosome"/>
</dbReference>
<dbReference type="GO" id="GO:0016779">
    <property type="term" value="F:nucleotidyltransferase activity"/>
    <property type="evidence" value="ECO:0007669"/>
    <property type="project" value="InterPro"/>
</dbReference>
<evidence type="ECO:0000259" key="1">
    <source>
        <dbReference type="Pfam" id="PF01909"/>
    </source>
</evidence>
<sequence length="106" mass="11842">MMAAKDLAIARKVKERLTGKIPLYEVRLFGSRARGQASPDSDLDLYLETGPLSREQKRLISEVAWEVGFENDVVIVPLAVNRNEALNGPFSISPLYRSIKKEGIKV</sequence>
<dbReference type="InterPro" id="IPR043519">
    <property type="entry name" value="NT_sf"/>
</dbReference>
<dbReference type="CDD" id="cd05403">
    <property type="entry name" value="NT_KNTase_like"/>
    <property type="match status" value="1"/>
</dbReference>
<name>A0A0C7N8G9_9FIRM</name>
<gene>
    <name evidence="2" type="ORF">MGLY_09910</name>
</gene>
<dbReference type="PANTHER" id="PTHR33933:SF1">
    <property type="entry name" value="PROTEIN ADENYLYLTRANSFERASE MNTA-RELATED"/>
    <property type="match status" value="1"/>
</dbReference>